<proteinExistence type="inferred from homology"/>
<dbReference type="EMBL" id="CAJOBJ010150258">
    <property type="protein sequence ID" value="CAF4802799.1"/>
    <property type="molecule type" value="Genomic_DNA"/>
</dbReference>
<gene>
    <name evidence="2" type="ORF">GIL414_LOCUS47235</name>
    <name evidence="3" type="ORF">SMN809_LOCUS51506</name>
</gene>
<protein>
    <submittedName>
        <fullName evidence="2">Uncharacterized protein</fullName>
    </submittedName>
</protein>
<dbReference type="AlphaFoldDB" id="A0A8S3B809"/>
<evidence type="ECO:0000313" key="4">
    <source>
        <dbReference type="Proteomes" id="UP000681720"/>
    </source>
</evidence>
<dbReference type="Gene3D" id="2.130.10.10">
    <property type="entry name" value="YVTN repeat-like/Quinoprotein amine dehydrogenase"/>
    <property type="match status" value="1"/>
</dbReference>
<dbReference type="Proteomes" id="UP000681720">
    <property type="component" value="Unassembled WGS sequence"/>
</dbReference>
<evidence type="ECO:0000313" key="3">
    <source>
        <dbReference type="EMBL" id="CAF4896029.1"/>
    </source>
</evidence>
<name>A0A8S3B809_9BILA</name>
<dbReference type="PANTHER" id="PTHR30344:SF1">
    <property type="entry name" value="6-PHOSPHOGLUCONOLACTONASE"/>
    <property type="match status" value="1"/>
</dbReference>
<accession>A0A8S3B809</accession>
<dbReference type="InterPro" id="IPR015943">
    <property type="entry name" value="WD40/YVTN_repeat-like_dom_sf"/>
</dbReference>
<comment type="similarity">
    <text evidence="1">Belongs to the cycloisomerase 2 family.</text>
</comment>
<evidence type="ECO:0000313" key="2">
    <source>
        <dbReference type="EMBL" id="CAF4802799.1"/>
    </source>
</evidence>
<comment type="caution">
    <text evidence="2">The sequence shown here is derived from an EMBL/GenBank/DDBJ whole genome shotgun (WGS) entry which is preliminary data.</text>
</comment>
<dbReference type="Proteomes" id="UP000676336">
    <property type="component" value="Unassembled WGS sequence"/>
</dbReference>
<dbReference type="GO" id="GO:0017057">
    <property type="term" value="F:6-phosphogluconolactonase activity"/>
    <property type="evidence" value="ECO:0007669"/>
    <property type="project" value="TreeGrafter"/>
</dbReference>
<dbReference type="InterPro" id="IPR019405">
    <property type="entry name" value="Lactonase_7-beta_prop"/>
</dbReference>
<evidence type="ECO:0000256" key="1">
    <source>
        <dbReference type="ARBA" id="ARBA00005564"/>
    </source>
</evidence>
<sequence>LSSSITVLNHYPAIRVIQKISTIPENFTSTNYAAELIIHPILHKFLYASNRGHDSIVVFAVDNNTGHLTTIQHVHVQGRTP</sequence>
<feature type="non-terminal residue" evidence="2">
    <location>
        <position position="81"/>
    </location>
</feature>
<dbReference type="PANTHER" id="PTHR30344">
    <property type="entry name" value="6-PHOSPHOGLUCONOLACTONASE-RELATED"/>
    <property type="match status" value="1"/>
</dbReference>
<dbReference type="EMBL" id="CAJOBI010172768">
    <property type="protein sequence ID" value="CAF4896029.1"/>
    <property type="molecule type" value="Genomic_DNA"/>
</dbReference>
<reference evidence="2" key="1">
    <citation type="submission" date="2021-02" db="EMBL/GenBank/DDBJ databases">
        <authorList>
            <person name="Nowell W R."/>
        </authorList>
    </citation>
    <scope>NUCLEOTIDE SEQUENCE</scope>
</reference>
<dbReference type="InterPro" id="IPR050282">
    <property type="entry name" value="Cycloisomerase_2"/>
</dbReference>
<organism evidence="2 4">
    <name type="scientific">Rotaria magnacalcarata</name>
    <dbReference type="NCBI Taxonomy" id="392030"/>
    <lineage>
        <taxon>Eukaryota</taxon>
        <taxon>Metazoa</taxon>
        <taxon>Spiralia</taxon>
        <taxon>Gnathifera</taxon>
        <taxon>Rotifera</taxon>
        <taxon>Eurotatoria</taxon>
        <taxon>Bdelloidea</taxon>
        <taxon>Philodinida</taxon>
        <taxon>Philodinidae</taxon>
        <taxon>Rotaria</taxon>
    </lineage>
</organism>
<feature type="non-terminal residue" evidence="2">
    <location>
        <position position="1"/>
    </location>
</feature>
<dbReference type="Pfam" id="PF10282">
    <property type="entry name" value="Lactonase"/>
    <property type="match status" value="1"/>
</dbReference>